<reference evidence="12 13" key="1">
    <citation type="journal article" date="2011" name="J. Gen. Appl. Microbiol.">
        <title>Draft genome sequencing of the enigmatic yeast Saitoella complicata.</title>
        <authorList>
            <person name="Nishida H."/>
            <person name="Hamamoto M."/>
            <person name="Sugiyama J."/>
        </authorList>
    </citation>
    <scope>NUCLEOTIDE SEQUENCE [LARGE SCALE GENOMIC DNA]</scope>
    <source>
        <strain evidence="12 13">NRRL Y-17804</strain>
    </source>
</reference>
<evidence type="ECO:0000259" key="9">
    <source>
        <dbReference type="Pfam" id="PF02714"/>
    </source>
</evidence>
<evidence type="ECO:0000256" key="5">
    <source>
        <dbReference type="ARBA" id="ARBA00022989"/>
    </source>
</evidence>
<evidence type="ECO:0000256" key="3">
    <source>
        <dbReference type="ARBA" id="ARBA00022448"/>
    </source>
</evidence>
<dbReference type="Pfam" id="PF02714">
    <property type="entry name" value="RSN1_7TM"/>
    <property type="match status" value="1"/>
</dbReference>
<feature type="region of interest" description="Disordered" evidence="7">
    <location>
        <begin position="926"/>
        <end position="973"/>
    </location>
</feature>
<feature type="domain" description="CSC1/OSCA1-like cytosolic" evidence="11">
    <location>
        <begin position="223"/>
        <end position="383"/>
    </location>
</feature>
<proteinExistence type="inferred from homology"/>
<feature type="transmembrane region" description="Helical" evidence="8">
    <location>
        <begin position="396"/>
        <end position="423"/>
    </location>
</feature>
<dbReference type="AlphaFoldDB" id="A0A0E9NCV6"/>
<feature type="transmembrane region" description="Helical" evidence="8">
    <location>
        <begin position="609"/>
        <end position="636"/>
    </location>
</feature>
<dbReference type="RefSeq" id="XP_019020994.1">
    <property type="nucleotide sequence ID" value="XM_019165234.1"/>
</dbReference>
<organism evidence="12 13">
    <name type="scientific">Saitoella complicata (strain BCRC 22490 / CBS 7301 / JCM 7358 / NBRC 10748 / NRRL Y-17804)</name>
    <dbReference type="NCBI Taxonomy" id="698492"/>
    <lineage>
        <taxon>Eukaryota</taxon>
        <taxon>Fungi</taxon>
        <taxon>Dikarya</taxon>
        <taxon>Ascomycota</taxon>
        <taxon>Taphrinomycotina</taxon>
        <taxon>Taphrinomycotina incertae sedis</taxon>
        <taxon>Saitoella</taxon>
    </lineage>
</organism>
<feature type="transmembrane region" description="Helical" evidence="8">
    <location>
        <begin position="536"/>
        <end position="555"/>
    </location>
</feature>
<keyword evidence="6 8" id="KW-0472">Membrane</keyword>
<feature type="transmembrane region" description="Helical" evidence="8">
    <location>
        <begin position="692"/>
        <end position="712"/>
    </location>
</feature>
<evidence type="ECO:0000259" key="10">
    <source>
        <dbReference type="Pfam" id="PF13967"/>
    </source>
</evidence>
<name>A0A0E9NCV6_SAICN</name>
<feature type="domain" description="CSC1/OSCA1-like N-terminal transmembrane" evidence="10">
    <location>
        <begin position="45"/>
        <end position="199"/>
    </location>
</feature>
<feature type="transmembrane region" description="Helical" evidence="8">
    <location>
        <begin position="45"/>
        <end position="66"/>
    </location>
</feature>
<evidence type="ECO:0000256" key="8">
    <source>
        <dbReference type="SAM" id="Phobius"/>
    </source>
</evidence>
<evidence type="ECO:0000256" key="1">
    <source>
        <dbReference type="ARBA" id="ARBA00004141"/>
    </source>
</evidence>
<feature type="transmembrane region" description="Helical" evidence="8">
    <location>
        <begin position="129"/>
        <end position="149"/>
    </location>
</feature>
<sequence>MSDSTSSFISAPYVPAVFKRAVDIPELIKYANATGSGGKFGLKSIIASVITSLVISLLTLVVFCLLRPNHTVVYAPKLKYADEKHQPPRVDRGFFSWIKPLVRMKEGELLERLGLDAVVYLRTLRMLRYMFSVLALIGCCMLIPVNVIINLKSSTFASSTLSTNPLALLSIEGIYGKWLAFHIACAWLFTAIVAYFIHRNYVQVLRLKGTWFRSMEYQAALSSRTLMVTDIPSKWRNDDAFRRLANEISEGQEYAQARIGREVKNLPDLIEDHEQAVRKLEKLLANYLKNPDKLPNKRPTTKDPKTKEVVDAIDYYTDHIAALEAKIETVRESIDEHGTRQYGFVSYAAIPYAHGVARKRKRKSIKGASTTLCPPPQDILWKNLNTPKPKRRTNRFVGALLFFALSVLWIVPNALIATFISNIYNLGLVWPAFQSQIYRYPTFWAIMQGVLAPIILAMFFMLLPSIMRRISVWQGDMTKSSRERSVMSKLYFFFVVNNLLIFTLFGTVWNLIAAIITAAANQDGTNVSIWSAIKDYHLLDNAAGAVVGVSTFWITYLVQRNLSVMLDLVQLVSLLIRTFKKNSMAPTPREMIEWTAPQNFDYASYYNAALFYATIGLSYGLIAPLVLPFAVIVFWVSSFLYKYNLMYVSQTKIESGGRYWRMMVNRLIFASCFANVVFFAIVWVQYDILKAVYVAPLPFLMVGFKLYLTFVFDSQFDYYIPGGPKKGVEVGAMPSPPMAIYSGKDRLAERFGHSSLHQPLAKVMVHAKAQHLLPYVYQGKNGPAPTTGMLNTGAAPATYEVVAENELDFGKYKDRADFAEFRQDDGDIDGSRKNEEPFDLVTQTEGMLSHPHPPQAYDPAYYHDRTPSPGVNTLYPQAYNNSDYFGKVPTNGSGMATPDDRFEMQPVMAGGYVGAENDRQGLLTQDTGYYPPRGPPARQASFASAASAGMERTGSDRSNGYGQGYDYYRQPRR</sequence>
<dbReference type="EMBL" id="BACD03000010">
    <property type="protein sequence ID" value="GAO47697.1"/>
    <property type="molecule type" value="Genomic_DNA"/>
</dbReference>
<feature type="transmembrane region" description="Helical" evidence="8">
    <location>
        <begin position="178"/>
        <end position="198"/>
    </location>
</feature>
<dbReference type="Pfam" id="PF13967">
    <property type="entry name" value="RSN1_TM"/>
    <property type="match status" value="1"/>
</dbReference>
<evidence type="ECO:0008006" key="14">
    <source>
        <dbReference type="Google" id="ProtNLM"/>
    </source>
</evidence>
<protein>
    <recommendedName>
        <fullName evidence="14">CSC1/OSCA1-like 7TM region domain-containing protein</fullName>
    </recommendedName>
</protein>
<dbReference type="InterPro" id="IPR003864">
    <property type="entry name" value="CSC1/OSCA1-like_7TM"/>
</dbReference>
<feature type="transmembrane region" description="Helical" evidence="8">
    <location>
        <begin position="490"/>
        <end position="516"/>
    </location>
</feature>
<evidence type="ECO:0000256" key="7">
    <source>
        <dbReference type="SAM" id="MobiDB-lite"/>
    </source>
</evidence>
<dbReference type="OrthoDB" id="2150324at2759"/>
<evidence type="ECO:0000313" key="12">
    <source>
        <dbReference type="EMBL" id="GAO47697.1"/>
    </source>
</evidence>
<dbReference type="PANTHER" id="PTHR13018:SF149">
    <property type="entry name" value="DOMAIN PROTEIN, PUTATIVE (AFU_ORTHOLOGUE AFUA_3G11660)-RELATED"/>
    <property type="match status" value="1"/>
</dbReference>
<dbReference type="Proteomes" id="UP000033140">
    <property type="component" value="Unassembled WGS sequence"/>
</dbReference>
<keyword evidence="4 8" id="KW-0812">Transmembrane</keyword>
<keyword evidence="13" id="KW-1185">Reference proteome</keyword>
<comment type="caution">
    <text evidence="12">The sequence shown here is derived from an EMBL/GenBank/DDBJ whole genome shotgun (WGS) entry which is preliminary data.</text>
</comment>
<dbReference type="GO" id="GO:0005227">
    <property type="term" value="F:calcium-activated cation channel activity"/>
    <property type="evidence" value="ECO:0007669"/>
    <property type="project" value="InterPro"/>
</dbReference>
<evidence type="ECO:0000313" key="13">
    <source>
        <dbReference type="Proteomes" id="UP000033140"/>
    </source>
</evidence>
<reference evidence="12 13" key="2">
    <citation type="journal article" date="2014" name="J. Gen. Appl. Microbiol.">
        <title>The early diverging ascomycetous budding yeast Saitoella complicata has three histone deacetylases belonging to the Clr6, Hos2, and Rpd3 lineages.</title>
        <authorList>
            <person name="Nishida H."/>
            <person name="Matsumoto T."/>
            <person name="Kondo S."/>
            <person name="Hamamoto M."/>
            <person name="Yoshikawa H."/>
        </authorList>
    </citation>
    <scope>NUCLEOTIDE SEQUENCE [LARGE SCALE GENOMIC DNA]</scope>
    <source>
        <strain evidence="12 13">NRRL Y-17804</strain>
    </source>
</reference>
<dbReference type="GO" id="GO:0005886">
    <property type="term" value="C:plasma membrane"/>
    <property type="evidence" value="ECO:0007669"/>
    <property type="project" value="TreeGrafter"/>
</dbReference>
<evidence type="ECO:0000256" key="2">
    <source>
        <dbReference type="ARBA" id="ARBA00007779"/>
    </source>
</evidence>
<evidence type="ECO:0000256" key="4">
    <source>
        <dbReference type="ARBA" id="ARBA00022692"/>
    </source>
</evidence>
<feature type="transmembrane region" description="Helical" evidence="8">
    <location>
        <begin position="667"/>
        <end position="686"/>
    </location>
</feature>
<dbReference type="PANTHER" id="PTHR13018">
    <property type="entry name" value="PROBABLE MEMBRANE PROTEIN DUF221-RELATED"/>
    <property type="match status" value="1"/>
</dbReference>
<feature type="domain" description="CSC1/OSCA1-like 7TM region" evidence="9">
    <location>
        <begin position="395"/>
        <end position="681"/>
    </location>
</feature>
<dbReference type="InterPro" id="IPR045122">
    <property type="entry name" value="Csc1-like"/>
</dbReference>
<dbReference type="InterPro" id="IPR032880">
    <property type="entry name" value="CSC1/OSCA1-like_N"/>
</dbReference>
<comment type="subcellular location">
    <subcellularLocation>
        <location evidence="1">Membrane</location>
        <topology evidence="1">Multi-pass membrane protein</topology>
    </subcellularLocation>
</comment>
<dbReference type="InterPro" id="IPR027815">
    <property type="entry name" value="CSC1/OSCA1-like_cyt"/>
</dbReference>
<keyword evidence="3" id="KW-0813">Transport</keyword>
<gene>
    <name evidence="12" type="ORF">G7K_1896-t1</name>
</gene>
<reference evidence="12 13" key="3">
    <citation type="journal article" date="2015" name="Genome Announc.">
        <title>Draft Genome Sequence of the Archiascomycetous Yeast Saitoella complicata.</title>
        <authorList>
            <person name="Yamauchi K."/>
            <person name="Kondo S."/>
            <person name="Hamamoto M."/>
            <person name="Takahashi Y."/>
            <person name="Ogura Y."/>
            <person name="Hayashi T."/>
            <person name="Nishida H."/>
        </authorList>
    </citation>
    <scope>NUCLEOTIDE SEQUENCE [LARGE SCALE GENOMIC DNA]</scope>
    <source>
        <strain evidence="12 13">NRRL Y-17804</strain>
    </source>
</reference>
<accession>A0A0E9NCV6</accession>
<dbReference type="STRING" id="698492.A0A0E9NCV6"/>
<evidence type="ECO:0000259" key="11">
    <source>
        <dbReference type="Pfam" id="PF14703"/>
    </source>
</evidence>
<evidence type="ECO:0000256" key="6">
    <source>
        <dbReference type="ARBA" id="ARBA00023136"/>
    </source>
</evidence>
<dbReference type="Pfam" id="PF14703">
    <property type="entry name" value="PHM7_cyt"/>
    <property type="match status" value="1"/>
</dbReference>
<keyword evidence="5 8" id="KW-1133">Transmembrane helix</keyword>
<dbReference type="OMA" id="VVCAWAF"/>
<feature type="transmembrane region" description="Helical" evidence="8">
    <location>
        <begin position="443"/>
        <end position="463"/>
    </location>
</feature>
<comment type="similarity">
    <text evidence="2">Belongs to the CSC1 (TC 1.A.17) family.</text>
</comment>